<protein>
    <submittedName>
        <fullName evidence="2">DUF3147 family protein</fullName>
    </submittedName>
</protein>
<gene>
    <name evidence="2" type="ORF">H9636_03045</name>
</gene>
<dbReference type="EMBL" id="JACSQA010000002">
    <property type="protein sequence ID" value="MBD8025624.1"/>
    <property type="molecule type" value="Genomic_DNA"/>
</dbReference>
<dbReference type="NCBIfam" id="NF006750">
    <property type="entry name" value="PRK09272.1-3"/>
    <property type="match status" value="1"/>
</dbReference>
<keyword evidence="1" id="KW-0812">Transmembrane</keyword>
<comment type="caution">
    <text evidence="2">The sequence shown here is derived from an EMBL/GenBank/DDBJ whole genome shotgun (WGS) entry which is preliminary data.</text>
</comment>
<dbReference type="InterPro" id="IPR021493">
    <property type="entry name" value="DUF3147"/>
</dbReference>
<sequence length="113" mass="12546">MMVWIKLFTSAFIIAAVTELARKFPLYGGIIAALPLISLLSIFWLTVQGETSKQIQSFTLGVILGLPATIVMLLAIYFMLKNSFSFILAVIVGIVSWGVFLFIQKILMAQFNI</sequence>
<evidence type="ECO:0000256" key="1">
    <source>
        <dbReference type="SAM" id="Phobius"/>
    </source>
</evidence>
<dbReference type="Pfam" id="PF11345">
    <property type="entry name" value="DUF3147"/>
    <property type="match status" value="1"/>
</dbReference>
<reference evidence="2 3" key="1">
    <citation type="submission" date="2020-08" db="EMBL/GenBank/DDBJ databases">
        <title>A Genomic Blueprint of the Chicken Gut Microbiome.</title>
        <authorList>
            <person name="Gilroy R."/>
            <person name="Ravi A."/>
            <person name="Getino M."/>
            <person name="Pursley I."/>
            <person name="Horton D.L."/>
            <person name="Alikhan N.-F."/>
            <person name="Baker D."/>
            <person name="Gharbi K."/>
            <person name="Hall N."/>
            <person name="Watson M."/>
            <person name="Adriaenssens E.M."/>
            <person name="Foster-Nyarko E."/>
            <person name="Jarju S."/>
            <person name="Secka A."/>
            <person name="Antonio M."/>
            <person name="Oren A."/>
            <person name="Chaudhuri R."/>
            <person name="La Ragione R.M."/>
            <person name="Hildebrand F."/>
            <person name="Pallen M.J."/>
        </authorList>
    </citation>
    <scope>NUCLEOTIDE SEQUENCE [LARGE SCALE GENOMIC DNA]</scope>
    <source>
        <strain evidence="2 3">Re31</strain>
    </source>
</reference>
<feature type="transmembrane region" description="Helical" evidence="1">
    <location>
        <begin position="86"/>
        <end position="103"/>
    </location>
</feature>
<feature type="transmembrane region" description="Helical" evidence="1">
    <location>
        <begin position="59"/>
        <end position="80"/>
    </location>
</feature>
<proteinExistence type="predicted"/>
<evidence type="ECO:0000313" key="2">
    <source>
        <dbReference type="EMBL" id="MBD8025624.1"/>
    </source>
</evidence>
<dbReference type="RefSeq" id="WP_174232637.1">
    <property type="nucleotide sequence ID" value="NZ_JACSQA010000002.1"/>
</dbReference>
<keyword evidence="1" id="KW-1133">Transmembrane helix</keyword>
<keyword evidence="3" id="KW-1185">Reference proteome</keyword>
<accession>A0ABR8X8I0</accession>
<dbReference type="Proteomes" id="UP000640930">
    <property type="component" value="Unassembled WGS sequence"/>
</dbReference>
<keyword evidence="1" id="KW-0472">Membrane</keyword>
<name>A0ABR8X8I0_9BACL</name>
<feature type="transmembrane region" description="Helical" evidence="1">
    <location>
        <begin position="30"/>
        <end position="47"/>
    </location>
</feature>
<organism evidence="2 3">
    <name type="scientific">Ureibacillus galli</name>
    <dbReference type="NCBI Taxonomy" id="2762222"/>
    <lineage>
        <taxon>Bacteria</taxon>
        <taxon>Bacillati</taxon>
        <taxon>Bacillota</taxon>
        <taxon>Bacilli</taxon>
        <taxon>Bacillales</taxon>
        <taxon>Caryophanaceae</taxon>
        <taxon>Ureibacillus</taxon>
    </lineage>
</organism>
<evidence type="ECO:0000313" key="3">
    <source>
        <dbReference type="Proteomes" id="UP000640930"/>
    </source>
</evidence>